<reference evidence="1 2" key="1">
    <citation type="submission" date="2015-09" db="EMBL/GenBank/DDBJ databases">
        <title>Genome sequencing project for genomic taxonomy and phylogenomics of Bacillus-like bacteria.</title>
        <authorList>
            <person name="Liu B."/>
            <person name="Wang J."/>
            <person name="Zhu Y."/>
            <person name="Liu G."/>
            <person name="Chen Q."/>
            <person name="Chen Z."/>
            <person name="Lan J."/>
            <person name="Che J."/>
            <person name="Ge C."/>
            <person name="Shi H."/>
            <person name="Pan Z."/>
            <person name="Liu X."/>
        </authorList>
    </citation>
    <scope>NUCLEOTIDE SEQUENCE [LARGE SCALE GENOMIC DNA]</scope>
    <source>
        <strain evidence="1 2">FJAT-18043</strain>
    </source>
</reference>
<accession>A0A0Q3QKB7</accession>
<dbReference type="RefSeq" id="WP_056683073.1">
    <property type="nucleotide sequence ID" value="NZ_CP085712.1"/>
</dbReference>
<evidence type="ECO:0000313" key="2">
    <source>
        <dbReference type="Proteomes" id="UP000050996"/>
    </source>
</evidence>
<dbReference type="Proteomes" id="UP000050996">
    <property type="component" value="Unassembled WGS sequence"/>
</dbReference>
<organism evidence="1 2">
    <name type="scientific">Cytobacillus solani</name>
    <dbReference type="NCBI Taxonomy" id="1637975"/>
    <lineage>
        <taxon>Bacteria</taxon>
        <taxon>Bacillati</taxon>
        <taxon>Bacillota</taxon>
        <taxon>Bacilli</taxon>
        <taxon>Bacillales</taxon>
        <taxon>Bacillaceae</taxon>
        <taxon>Cytobacillus</taxon>
    </lineage>
</organism>
<protein>
    <submittedName>
        <fullName evidence="1">Uncharacterized protein</fullName>
    </submittedName>
</protein>
<evidence type="ECO:0000313" key="1">
    <source>
        <dbReference type="EMBL" id="KQL18353.1"/>
    </source>
</evidence>
<dbReference type="EMBL" id="LJIX01000006">
    <property type="protein sequence ID" value="KQL18353.1"/>
    <property type="molecule type" value="Genomic_DNA"/>
</dbReference>
<gene>
    <name evidence="1" type="ORF">AN957_07045</name>
</gene>
<sequence length="63" mass="7483">MEEIRAFHATPVGQKIDSLHTFLENYMKTLNFDDVKMLQTVMYLGGIRIMINHYYPKIFIMTI</sequence>
<comment type="caution">
    <text evidence="1">The sequence shown here is derived from an EMBL/GenBank/DDBJ whole genome shotgun (WGS) entry which is preliminary data.</text>
</comment>
<dbReference type="AlphaFoldDB" id="A0A0Q3QKB7"/>
<keyword evidence="2" id="KW-1185">Reference proteome</keyword>
<proteinExistence type="predicted"/>
<name>A0A0Q3QKB7_9BACI</name>
<dbReference type="PATRIC" id="fig|1637975.4.peg.1121"/>